<dbReference type="InParanoid" id="E1ZNG4"/>
<dbReference type="Proteomes" id="UP000008141">
    <property type="component" value="Unassembled WGS sequence"/>
</dbReference>
<keyword evidence="3" id="KW-0813">Transport</keyword>
<organism evidence="13">
    <name type="scientific">Chlorella variabilis</name>
    <name type="common">Green alga</name>
    <dbReference type="NCBI Taxonomy" id="554065"/>
    <lineage>
        <taxon>Eukaryota</taxon>
        <taxon>Viridiplantae</taxon>
        <taxon>Chlorophyta</taxon>
        <taxon>core chlorophytes</taxon>
        <taxon>Trebouxiophyceae</taxon>
        <taxon>Chlorellales</taxon>
        <taxon>Chlorellaceae</taxon>
        <taxon>Chlorella clade</taxon>
        <taxon>Chlorella</taxon>
    </lineage>
</organism>
<feature type="transmembrane region" description="Helical" evidence="11">
    <location>
        <begin position="253"/>
        <end position="274"/>
    </location>
</feature>
<dbReference type="SMART" id="SM00679">
    <property type="entry name" value="CTNS"/>
    <property type="match status" value="2"/>
</dbReference>
<accession>E1ZNG4</accession>
<evidence type="ECO:0000256" key="2">
    <source>
        <dbReference type="ARBA" id="ARBA00006855"/>
    </source>
</evidence>
<evidence type="ECO:0000256" key="6">
    <source>
        <dbReference type="ARBA" id="ARBA00022847"/>
    </source>
</evidence>
<dbReference type="Pfam" id="PF04193">
    <property type="entry name" value="PQ-loop"/>
    <property type="match status" value="2"/>
</dbReference>
<evidence type="ECO:0000256" key="4">
    <source>
        <dbReference type="ARBA" id="ARBA00022692"/>
    </source>
</evidence>
<dbReference type="OrthoDB" id="75720at2759"/>
<name>E1ZNG4_CHLVA</name>
<gene>
    <name evidence="12" type="ORF">CHLNCDRAFT_36764</name>
</gene>
<dbReference type="GO" id="GO:0005765">
    <property type="term" value="C:lysosomal membrane"/>
    <property type="evidence" value="ECO:0007669"/>
    <property type="project" value="UniProtKB-SubCell"/>
</dbReference>
<evidence type="ECO:0000313" key="12">
    <source>
        <dbReference type="EMBL" id="EFN52603.1"/>
    </source>
</evidence>
<comment type="catalytic activity">
    <reaction evidence="10">
        <text>L-cystine(out) + H(+)(out) = L-cystine(in) + H(+)(in)</text>
        <dbReference type="Rhea" id="RHEA:66172"/>
        <dbReference type="ChEBI" id="CHEBI:15378"/>
        <dbReference type="ChEBI" id="CHEBI:35491"/>
    </reaction>
    <physiologicalReaction direction="left-to-right" evidence="10">
        <dbReference type="Rhea" id="RHEA:66173"/>
    </physiologicalReaction>
</comment>
<keyword evidence="7 11" id="KW-1133">Transmembrane helix</keyword>
<evidence type="ECO:0000256" key="1">
    <source>
        <dbReference type="ARBA" id="ARBA00004155"/>
    </source>
</evidence>
<protein>
    <recommendedName>
        <fullName evidence="14">Cystinosin</fullName>
    </recommendedName>
</protein>
<dbReference type="PANTHER" id="PTHR13131">
    <property type="entry name" value="CYSTINOSIN"/>
    <property type="match status" value="1"/>
</dbReference>
<feature type="transmembrane region" description="Helical" evidence="11">
    <location>
        <begin position="59"/>
        <end position="78"/>
    </location>
</feature>
<evidence type="ECO:0000256" key="11">
    <source>
        <dbReference type="SAM" id="Phobius"/>
    </source>
</evidence>
<dbReference type="Gene3D" id="1.20.1280.290">
    <property type="match status" value="2"/>
</dbReference>
<keyword evidence="4 11" id="KW-0812">Transmembrane</keyword>
<keyword evidence="5" id="KW-0677">Repeat</keyword>
<keyword evidence="6" id="KW-0769">Symport</keyword>
<dbReference type="GeneID" id="17351985"/>
<feature type="transmembrane region" description="Helical" evidence="11">
    <location>
        <begin position="171"/>
        <end position="191"/>
    </location>
</feature>
<dbReference type="FunCoup" id="E1ZNG4">
    <property type="interactions" value="1309"/>
</dbReference>
<keyword evidence="8 11" id="KW-0472">Membrane</keyword>
<proteinExistence type="inferred from homology"/>
<comment type="similarity">
    <text evidence="2">Belongs to the cystinosin family.</text>
</comment>
<dbReference type="RefSeq" id="XP_005844705.1">
    <property type="nucleotide sequence ID" value="XM_005844643.1"/>
</dbReference>
<evidence type="ECO:0000313" key="13">
    <source>
        <dbReference type="Proteomes" id="UP000008141"/>
    </source>
</evidence>
<feature type="transmembrane region" description="Helical" evidence="11">
    <location>
        <begin position="120"/>
        <end position="141"/>
    </location>
</feature>
<feature type="transmembrane region" description="Helical" evidence="11">
    <location>
        <begin position="90"/>
        <end position="108"/>
    </location>
</feature>
<feature type="transmembrane region" description="Helical" evidence="11">
    <location>
        <begin position="329"/>
        <end position="348"/>
    </location>
</feature>
<evidence type="ECO:0000256" key="10">
    <source>
        <dbReference type="ARBA" id="ARBA00048473"/>
    </source>
</evidence>
<dbReference type="InterPro" id="IPR006603">
    <property type="entry name" value="PQ-loop_rpt"/>
</dbReference>
<sequence>MSSTPLLGAADAAAAADVEVAVEAEGDAGFARFEARCTVCIEEYAPCCSMRRQAWEGGFWLGTPVVLGVLLGALLPTSQQCPVMPEPLDRVSSIIGWVYFCAWSISFYPQAYLNYRRKSVVGLSLDFQLLNLLGFGCYAVYNTALFWNPGVRKEYACLHGGSLPAVHANDVFFALHASVVTALTLIQCALYHRGGQRISWPAALGTGVAGAAITAYLAAVIGAATQGGGGGIAGGAFAVADAPAVPCGSTLSWLSFLYFLSYIKLAVSLVKYIPQVWLNYRRQSTVGWNIHNVLLDFGGGLLSLVQLLMDGALTHDWTAVTGNPVKFGLGFASMLFDLIFMAQHWLLYPAVPACSLWEAAAAAAALDKAACKAGAAVPAGDEAAPVAGLAQASGGLADWQPLLLPEA</sequence>
<dbReference type="FunFam" id="1.20.1280.290:FF:000016">
    <property type="entry name" value="Cystinosin homolog"/>
    <property type="match status" value="1"/>
</dbReference>
<comment type="subcellular location">
    <subcellularLocation>
        <location evidence="1">Lysosome membrane</location>
        <topology evidence="1">Multi-pass membrane protein</topology>
    </subcellularLocation>
</comment>
<feature type="transmembrane region" description="Helical" evidence="11">
    <location>
        <begin position="286"/>
        <end position="309"/>
    </location>
</feature>
<dbReference type="GO" id="GO:0015293">
    <property type="term" value="F:symporter activity"/>
    <property type="evidence" value="ECO:0007669"/>
    <property type="project" value="UniProtKB-KW"/>
</dbReference>
<evidence type="ECO:0000256" key="5">
    <source>
        <dbReference type="ARBA" id="ARBA00022737"/>
    </source>
</evidence>
<evidence type="ECO:0000256" key="3">
    <source>
        <dbReference type="ARBA" id="ARBA00022448"/>
    </source>
</evidence>
<dbReference type="GO" id="GO:0015184">
    <property type="term" value="F:L-cystine transmembrane transporter activity"/>
    <property type="evidence" value="ECO:0007669"/>
    <property type="project" value="TreeGrafter"/>
</dbReference>
<feature type="transmembrane region" description="Helical" evidence="11">
    <location>
        <begin position="203"/>
        <end position="224"/>
    </location>
</feature>
<dbReference type="KEGG" id="cvr:CHLNCDRAFT_36764"/>
<dbReference type="AlphaFoldDB" id="E1ZNG4"/>
<dbReference type="eggNOG" id="KOG3145">
    <property type="taxonomic scope" value="Eukaryota"/>
</dbReference>
<dbReference type="PANTHER" id="PTHR13131:SF5">
    <property type="entry name" value="CYSTINOSIN"/>
    <property type="match status" value="1"/>
</dbReference>
<dbReference type="EMBL" id="GL433855">
    <property type="protein sequence ID" value="EFN52603.1"/>
    <property type="molecule type" value="Genomic_DNA"/>
</dbReference>
<reference evidence="12 13" key="1">
    <citation type="journal article" date="2010" name="Plant Cell">
        <title>The Chlorella variabilis NC64A genome reveals adaptation to photosymbiosis, coevolution with viruses, and cryptic sex.</title>
        <authorList>
            <person name="Blanc G."/>
            <person name="Duncan G."/>
            <person name="Agarkova I."/>
            <person name="Borodovsky M."/>
            <person name="Gurnon J."/>
            <person name="Kuo A."/>
            <person name="Lindquist E."/>
            <person name="Lucas S."/>
            <person name="Pangilinan J."/>
            <person name="Polle J."/>
            <person name="Salamov A."/>
            <person name="Terry A."/>
            <person name="Yamada T."/>
            <person name="Dunigan D.D."/>
            <person name="Grigoriev I.V."/>
            <person name="Claverie J.M."/>
            <person name="Van Etten J.L."/>
        </authorList>
    </citation>
    <scope>NUCLEOTIDE SEQUENCE [LARGE SCALE GENOMIC DNA]</scope>
    <source>
        <strain evidence="12 13">NC64A</strain>
    </source>
</reference>
<evidence type="ECO:0000256" key="8">
    <source>
        <dbReference type="ARBA" id="ARBA00023136"/>
    </source>
</evidence>
<keyword evidence="9" id="KW-0458">Lysosome</keyword>
<keyword evidence="13" id="KW-1185">Reference proteome</keyword>
<dbReference type="InterPro" id="IPR005282">
    <property type="entry name" value="LC_transporter"/>
</dbReference>
<evidence type="ECO:0008006" key="14">
    <source>
        <dbReference type="Google" id="ProtNLM"/>
    </source>
</evidence>
<evidence type="ECO:0000256" key="7">
    <source>
        <dbReference type="ARBA" id="ARBA00022989"/>
    </source>
</evidence>
<evidence type="ECO:0000256" key="9">
    <source>
        <dbReference type="ARBA" id="ARBA00023228"/>
    </source>
</evidence>
<dbReference type="NCBIfam" id="TIGR00951">
    <property type="entry name" value="2A43"/>
    <property type="match status" value="1"/>
</dbReference>